<feature type="signal peptide" evidence="7">
    <location>
        <begin position="1"/>
        <end position="15"/>
    </location>
</feature>
<keyword evidence="3" id="KW-0547">Nucleotide-binding</keyword>
<dbReference type="SUPFAM" id="SSF53067">
    <property type="entry name" value="Actin-like ATPase domain"/>
    <property type="match status" value="2"/>
</dbReference>
<keyword evidence="5" id="KW-0143">Chaperone</keyword>
<evidence type="ECO:0000256" key="3">
    <source>
        <dbReference type="ARBA" id="ARBA00022741"/>
    </source>
</evidence>
<dbReference type="RefSeq" id="XP_007374948.1">
    <property type="nucleotide sequence ID" value="XM_007374886.1"/>
</dbReference>
<sequence>MKFLLLAYLVASISAAILGLDYGQQFSKAAILAPNIYFEIVLTDEGKRKDLSGICLRNATQGIERIYGSQMGSLVTRFPQSCALDLKQLLGKNISDPTAQQYIKTHPGVKLIGDSKRNGSIKFDLGLGEKNQFSVEELLAMTLQEFKKRAIKLIESTPGQNSPVIDGIVVAIPPFASQATRQAYLDSLYIANIPNVLGLVDEGTSVALDYVTKKLANDDTPKEKKYHLIYDVGAGYTTATVFSLSRNDTALLVEMESFGYDPLFGGRLLTESVYDIIVDKLLSHFNIRSSDLTPKIQARLFEVAEKAKNVLSANMEYQTMIESIYDDKDFKVHVTREEFEEANEVRAEEISKPIEQALAATNLTVDNIQTVVLNGGSSRVPFIQKRIAEIIGEAKISKSVNTDESSVLGTTFRGLDLKTEGKGIKGYTLVEKNYHNYEAKVDDGELISVFPRGSKLGRRKVKLGEVGNSSVVELFEDGNLIKTYKLKDLGSYKLKCTEDQTKELVARFNIDNNKIVTLDTASLVCRDPASQHKDSFFDKLLHKKKSTTEEDDDEIEIKTGNVTNTTATKPTKARKRSPQPIVVPEPEIAGVSSISRVSMFESLKRIDSLNKQDKARAEFENAKNELEGQCYNLRSYIEDKEEVLLKEITDSKISEYNDFVGEVIEWLDFESDDSTIDDILAKAKEIAGKHSEIVDYVRLVTTDLSKSSLEKLYEDGSKFVMSIQSNMMEFGQQINELRQKYQEKAFDFDKENDRLKNKFFKSSDRIMNFDKDMATYREVITEFGNVLNSDIAKYSKNVLFELYDKLSKGVEQMKEDIKYLEDMNKERLEYLEDRFTKLVEREKQRQYRSLLKEYSKSAEEEAKTKTESGSSASEESSSTTESSQESGESSTSSQESSETTSTSQPDVDHDEL</sequence>
<evidence type="ECO:0000256" key="6">
    <source>
        <dbReference type="SAM" id="MobiDB-lite"/>
    </source>
</evidence>
<dbReference type="InterPro" id="IPR029048">
    <property type="entry name" value="HSP70_C_sf"/>
</dbReference>
<dbReference type="InterPro" id="IPR018181">
    <property type="entry name" value="Heat_shock_70_CS"/>
</dbReference>
<dbReference type="PROSITE" id="PS01036">
    <property type="entry name" value="HSP70_3"/>
    <property type="match status" value="1"/>
</dbReference>
<keyword evidence="9" id="KW-1185">Reference proteome</keyword>
<dbReference type="HOGENOM" id="CLU_005965_5_0_1"/>
<evidence type="ECO:0000256" key="5">
    <source>
        <dbReference type="ARBA" id="ARBA00023186"/>
    </source>
</evidence>
<dbReference type="OrthoDB" id="10262720at2759"/>
<dbReference type="Gene3D" id="3.30.420.40">
    <property type="match status" value="2"/>
</dbReference>
<accession>G3AMI9</accession>
<evidence type="ECO:0000313" key="9">
    <source>
        <dbReference type="Proteomes" id="UP000000709"/>
    </source>
</evidence>
<evidence type="ECO:0000256" key="7">
    <source>
        <dbReference type="SAM" id="SignalP"/>
    </source>
</evidence>
<dbReference type="CDD" id="cd10230">
    <property type="entry name" value="ASKHA_NBD_HSP70_HYOU1"/>
    <property type="match status" value="1"/>
</dbReference>
<evidence type="ECO:0000313" key="8">
    <source>
        <dbReference type="EMBL" id="EGW33433.1"/>
    </source>
</evidence>
<protein>
    <submittedName>
        <fullName evidence="8">Uncharacterized protein</fullName>
    </submittedName>
</protein>
<organism evidence="9">
    <name type="scientific">Spathaspora passalidarum (strain NRRL Y-27907 / 11-Y1)</name>
    <dbReference type="NCBI Taxonomy" id="619300"/>
    <lineage>
        <taxon>Eukaryota</taxon>
        <taxon>Fungi</taxon>
        <taxon>Dikarya</taxon>
        <taxon>Ascomycota</taxon>
        <taxon>Saccharomycotina</taxon>
        <taxon>Pichiomycetes</taxon>
        <taxon>Debaryomycetaceae</taxon>
        <taxon>Spathaspora</taxon>
    </lineage>
</organism>
<gene>
    <name evidence="8" type="ORF">SPAPADRAFT_50314</name>
</gene>
<dbReference type="InParanoid" id="G3AMI9"/>
<proteinExistence type="predicted"/>
<dbReference type="InterPro" id="IPR043129">
    <property type="entry name" value="ATPase_NBD"/>
</dbReference>
<dbReference type="GO" id="GO:0140662">
    <property type="term" value="F:ATP-dependent protein folding chaperone"/>
    <property type="evidence" value="ECO:0007669"/>
    <property type="project" value="InterPro"/>
</dbReference>
<dbReference type="OMA" id="DYGQQNI"/>
<dbReference type="GO" id="GO:0005788">
    <property type="term" value="C:endoplasmic reticulum lumen"/>
    <property type="evidence" value="ECO:0007669"/>
    <property type="project" value="UniProtKB-SubCell"/>
</dbReference>
<feature type="compositionally biased region" description="Low complexity" evidence="6">
    <location>
        <begin position="867"/>
        <end position="903"/>
    </location>
</feature>
<reference evidence="8 9" key="1">
    <citation type="journal article" date="2011" name="Proc. Natl. Acad. Sci. U.S.A.">
        <title>Comparative genomics of xylose-fermenting fungi for enhanced biofuel production.</title>
        <authorList>
            <person name="Wohlbach D.J."/>
            <person name="Kuo A."/>
            <person name="Sato T.K."/>
            <person name="Potts K.M."/>
            <person name="Salamov A.A."/>
            <person name="LaButti K.M."/>
            <person name="Sun H."/>
            <person name="Clum A."/>
            <person name="Pangilinan J.L."/>
            <person name="Lindquist E.A."/>
            <person name="Lucas S."/>
            <person name="Lapidus A."/>
            <person name="Jin M."/>
            <person name="Gunawan C."/>
            <person name="Balan V."/>
            <person name="Dale B.E."/>
            <person name="Jeffries T.W."/>
            <person name="Zinkel R."/>
            <person name="Barry K.W."/>
            <person name="Grigoriev I.V."/>
            <person name="Gasch A.P."/>
        </authorList>
    </citation>
    <scope>NUCLEOTIDE SEQUENCE [LARGE SCALE GENOMIC DNA]</scope>
    <source>
        <strain evidence="9">NRRL Y-27907 / 11-Y1</strain>
    </source>
</reference>
<dbReference type="KEGG" id="spaa:SPAPADRAFT_50314"/>
<dbReference type="AlphaFoldDB" id="G3AMI9"/>
<dbReference type="GeneID" id="18871426"/>
<feature type="region of interest" description="Disordered" evidence="6">
    <location>
        <begin position="854"/>
        <end position="912"/>
    </location>
</feature>
<dbReference type="Proteomes" id="UP000000709">
    <property type="component" value="Unassembled WGS sequence"/>
</dbReference>
<keyword evidence="4" id="KW-0067">ATP-binding</keyword>
<keyword evidence="2 7" id="KW-0732">Signal</keyword>
<dbReference type="GO" id="GO:0005524">
    <property type="term" value="F:ATP binding"/>
    <property type="evidence" value="ECO:0007669"/>
    <property type="project" value="UniProtKB-KW"/>
</dbReference>
<dbReference type="STRING" id="619300.G3AMI9"/>
<dbReference type="PANTHER" id="PTHR45639:SF3">
    <property type="entry name" value="HYPOXIA UP-REGULATED PROTEIN 1"/>
    <property type="match status" value="1"/>
</dbReference>
<dbReference type="Gene3D" id="1.20.1270.10">
    <property type="match status" value="1"/>
</dbReference>
<dbReference type="PANTHER" id="PTHR45639">
    <property type="entry name" value="HSC70CB, ISOFORM G-RELATED"/>
    <property type="match status" value="1"/>
</dbReference>
<evidence type="ECO:0000256" key="1">
    <source>
        <dbReference type="ARBA" id="ARBA00004319"/>
    </source>
</evidence>
<dbReference type="Gene3D" id="3.30.30.30">
    <property type="match status" value="1"/>
</dbReference>
<dbReference type="FunCoup" id="G3AMI9">
    <property type="interactions" value="220"/>
</dbReference>
<evidence type="ECO:0000256" key="4">
    <source>
        <dbReference type="ARBA" id="ARBA00022840"/>
    </source>
</evidence>
<dbReference type="eggNOG" id="KOG0104">
    <property type="taxonomic scope" value="Eukaryota"/>
</dbReference>
<dbReference type="EMBL" id="GL996501">
    <property type="protein sequence ID" value="EGW33433.1"/>
    <property type="molecule type" value="Genomic_DNA"/>
</dbReference>
<dbReference type="Pfam" id="PF00012">
    <property type="entry name" value="HSP70"/>
    <property type="match status" value="1"/>
</dbReference>
<dbReference type="SUPFAM" id="SSF100934">
    <property type="entry name" value="Heat shock protein 70kD (HSP70), C-terminal subdomain"/>
    <property type="match status" value="1"/>
</dbReference>
<feature type="compositionally biased region" description="Basic and acidic residues" evidence="6">
    <location>
        <begin position="854"/>
        <end position="866"/>
    </location>
</feature>
<dbReference type="Gene3D" id="3.90.640.10">
    <property type="entry name" value="Actin, Chain A, domain 4"/>
    <property type="match status" value="1"/>
</dbReference>
<dbReference type="InterPro" id="IPR013126">
    <property type="entry name" value="Hsp_70_fam"/>
</dbReference>
<name>G3AMI9_SPAPN</name>
<dbReference type="GO" id="GO:0034663">
    <property type="term" value="C:endoplasmic reticulum chaperone complex"/>
    <property type="evidence" value="ECO:0007669"/>
    <property type="project" value="TreeGrafter"/>
</dbReference>
<dbReference type="PRINTS" id="PR00301">
    <property type="entry name" value="HEATSHOCK70"/>
</dbReference>
<evidence type="ECO:0000256" key="2">
    <source>
        <dbReference type="ARBA" id="ARBA00022729"/>
    </source>
</evidence>
<feature type="chain" id="PRO_5012790974" evidence="7">
    <location>
        <begin position="16"/>
        <end position="912"/>
    </location>
</feature>
<comment type="subcellular location">
    <subcellularLocation>
        <location evidence="1">Endoplasmic reticulum lumen</location>
    </subcellularLocation>
</comment>
<dbReference type="GO" id="GO:0030968">
    <property type="term" value="P:endoplasmic reticulum unfolded protein response"/>
    <property type="evidence" value="ECO:0007669"/>
    <property type="project" value="TreeGrafter"/>
</dbReference>